<proteinExistence type="predicted"/>
<comment type="caution">
    <text evidence="1">The sequence shown here is derived from an EMBL/GenBank/DDBJ whole genome shotgun (WGS) entry which is preliminary data.</text>
</comment>
<dbReference type="GO" id="GO:0031624">
    <property type="term" value="F:ubiquitin conjugating enzyme binding"/>
    <property type="evidence" value="ECO:0007669"/>
    <property type="project" value="TreeGrafter"/>
</dbReference>
<dbReference type="EMBL" id="PKPP01000306">
    <property type="protein sequence ID" value="PWA94560.1"/>
    <property type="molecule type" value="Genomic_DNA"/>
</dbReference>
<dbReference type="AlphaFoldDB" id="A0A2U1Q976"/>
<evidence type="ECO:0000313" key="1">
    <source>
        <dbReference type="EMBL" id="PWA94560.1"/>
    </source>
</evidence>
<dbReference type="PANTHER" id="PTHR31531">
    <property type="entry name" value="E3 UBIQUITIN-PROTEIN LIGASE E3D FAMILY MEMBER"/>
    <property type="match status" value="1"/>
</dbReference>
<evidence type="ECO:0008006" key="3">
    <source>
        <dbReference type="Google" id="ProtNLM"/>
    </source>
</evidence>
<dbReference type="STRING" id="35608.A0A2U1Q976"/>
<sequence>MTPFPATFKYTYESNSHIPILKLYIFNPSSSSSNFTNPKATLLFDKSLIQLTWIDNNQLPVTVWAPLANVLIDADAAVNLRVSDDCIEVKFVLVVPVDHPVVASFEFGGCGEGDDDEFMPLQLDSDLKKLAACEEVYFYCRGCSTKLTKAVRIFKEMPSVNWREAADNWFGTCCCSFGGVSEKLVAKYANLYTCSSGVCLLDGTSVVLCKDDFVGYKFPDQVESQDHKSLQLSADNGLRKDILDNGITEAVNVDRNSQNKAVHDFDIKLNCNSDLTSKPDIEGTTKCPPDVRNNMDHGIECCHTHADEDQTHDTSELLANKGSLLNGLLGNCFMVTSPYLSKDIKWSEISCPNCSCLLGAYPHDNIDDPSNGFNTSAPLNDSVHLFKCFISTSLPVGGPTDLFRKYTLERMFTSQLLETATDELSFRTVVRHLQTRDPMLQIILLNPNTWCSFGDCMDAMVSTLKINLHPAIKVLFSDCSNSTESQLRKLDQWATKNQVDDVYMLMSRALTEALEEANSMLPSSHACLQGLSLSFLRR</sequence>
<evidence type="ECO:0000313" key="2">
    <source>
        <dbReference type="Proteomes" id="UP000245207"/>
    </source>
</evidence>
<accession>A0A2U1Q976</accession>
<reference evidence="1 2" key="1">
    <citation type="journal article" date="2018" name="Mol. Plant">
        <title>The genome of Artemisia annua provides insight into the evolution of Asteraceae family and artemisinin biosynthesis.</title>
        <authorList>
            <person name="Shen Q."/>
            <person name="Zhang L."/>
            <person name="Liao Z."/>
            <person name="Wang S."/>
            <person name="Yan T."/>
            <person name="Shi P."/>
            <person name="Liu M."/>
            <person name="Fu X."/>
            <person name="Pan Q."/>
            <person name="Wang Y."/>
            <person name="Lv Z."/>
            <person name="Lu X."/>
            <person name="Zhang F."/>
            <person name="Jiang W."/>
            <person name="Ma Y."/>
            <person name="Chen M."/>
            <person name="Hao X."/>
            <person name="Li L."/>
            <person name="Tang Y."/>
            <person name="Lv G."/>
            <person name="Zhou Y."/>
            <person name="Sun X."/>
            <person name="Brodelius P.E."/>
            <person name="Rose J.K.C."/>
            <person name="Tang K."/>
        </authorList>
    </citation>
    <scope>NUCLEOTIDE SEQUENCE [LARGE SCALE GENOMIC DNA]</scope>
    <source>
        <strain evidence="2">cv. Huhao1</strain>
        <tissue evidence="1">Leaf</tissue>
    </source>
</reference>
<name>A0A2U1Q976_ARTAN</name>
<dbReference type="GO" id="GO:0005634">
    <property type="term" value="C:nucleus"/>
    <property type="evidence" value="ECO:0007669"/>
    <property type="project" value="TreeGrafter"/>
</dbReference>
<dbReference type="Pfam" id="PF09814">
    <property type="entry name" value="HECT_2"/>
    <property type="match status" value="2"/>
</dbReference>
<dbReference type="GO" id="GO:0005829">
    <property type="term" value="C:cytosol"/>
    <property type="evidence" value="ECO:0007669"/>
    <property type="project" value="TreeGrafter"/>
</dbReference>
<keyword evidence="2" id="KW-1185">Reference proteome</keyword>
<dbReference type="OrthoDB" id="781818at2759"/>
<dbReference type="GO" id="GO:0000151">
    <property type="term" value="C:ubiquitin ligase complex"/>
    <property type="evidence" value="ECO:0007669"/>
    <property type="project" value="TreeGrafter"/>
</dbReference>
<dbReference type="GO" id="GO:0006513">
    <property type="term" value="P:protein monoubiquitination"/>
    <property type="evidence" value="ECO:0007669"/>
    <property type="project" value="TreeGrafter"/>
</dbReference>
<dbReference type="GO" id="GO:0061630">
    <property type="term" value="F:ubiquitin protein ligase activity"/>
    <property type="evidence" value="ECO:0007669"/>
    <property type="project" value="TreeGrafter"/>
</dbReference>
<dbReference type="InterPro" id="IPR019193">
    <property type="entry name" value="UBQ-conj_enz_E2-bd_prot"/>
</dbReference>
<dbReference type="PANTHER" id="PTHR31531:SF2">
    <property type="entry name" value="E3 UBIQUITIN-PROTEIN LIGASE E3D"/>
    <property type="match status" value="1"/>
</dbReference>
<dbReference type="GO" id="GO:0051865">
    <property type="term" value="P:protein autoubiquitination"/>
    <property type="evidence" value="ECO:0007669"/>
    <property type="project" value="TreeGrafter"/>
</dbReference>
<dbReference type="GO" id="GO:0043161">
    <property type="term" value="P:proteasome-mediated ubiquitin-dependent protein catabolic process"/>
    <property type="evidence" value="ECO:0007669"/>
    <property type="project" value="TreeGrafter"/>
</dbReference>
<dbReference type="GO" id="GO:0030332">
    <property type="term" value="F:cyclin binding"/>
    <property type="evidence" value="ECO:0007669"/>
    <property type="project" value="TreeGrafter"/>
</dbReference>
<gene>
    <name evidence="1" type="ORF">CTI12_AA059460</name>
</gene>
<dbReference type="GO" id="GO:0000209">
    <property type="term" value="P:protein polyubiquitination"/>
    <property type="evidence" value="ECO:0007669"/>
    <property type="project" value="TreeGrafter"/>
</dbReference>
<dbReference type="Proteomes" id="UP000245207">
    <property type="component" value="Unassembled WGS sequence"/>
</dbReference>
<organism evidence="1 2">
    <name type="scientific">Artemisia annua</name>
    <name type="common">Sweet wormwood</name>
    <dbReference type="NCBI Taxonomy" id="35608"/>
    <lineage>
        <taxon>Eukaryota</taxon>
        <taxon>Viridiplantae</taxon>
        <taxon>Streptophyta</taxon>
        <taxon>Embryophyta</taxon>
        <taxon>Tracheophyta</taxon>
        <taxon>Spermatophyta</taxon>
        <taxon>Magnoliopsida</taxon>
        <taxon>eudicotyledons</taxon>
        <taxon>Gunneridae</taxon>
        <taxon>Pentapetalae</taxon>
        <taxon>asterids</taxon>
        <taxon>campanulids</taxon>
        <taxon>Asterales</taxon>
        <taxon>Asteraceae</taxon>
        <taxon>Asteroideae</taxon>
        <taxon>Anthemideae</taxon>
        <taxon>Artemisiinae</taxon>
        <taxon>Artemisia</taxon>
    </lineage>
</organism>
<protein>
    <recommendedName>
        <fullName evidence="3">Ubiquitin-conjugating enzyme E2-binding protein</fullName>
    </recommendedName>
</protein>